<dbReference type="KEGG" id="ptan:CRYO30217_01416"/>
<organism evidence="2 3">
    <name type="scientific">Parvicella tangerina</name>
    <dbReference type="NCBI Taxonomy" id="2829795"/>
    <lineage>
        <taxon>Bacteria</taxon>
        <taxon>Pseudomonadati</taxon>
        <taxon>Bacteroidota</taxon>
        <taxon>Flavobacteriia</taxon>
        <taxon>Flavobacteriales</taxon>
        <taxon>Parvicellaceae</taxon>
        <taxon>Parvicella</taxon>
    </lineage>
</organism>
<dbReference type="PROSITE" id="PS50042">
    <property type="entry name" value="CNMP_BINDING_3"/>
    <property type="match status" value="1"/>
</dbReference>
<dbReference type="RefSeq" id="WP_258541618.1">
    <property type="nucleotide sequence ID" value="NZ_OU015584.1"/>
</dbReference>
<evidence type="ECO:0000313" key="3">
    <source>
        <dbReference type="Proteomes" id="UP000683507"/>
    </source>
</evidence>
<dbReference type="CDD" id="cd00038">
    <property type="entry name" value="CAP_ED"/>
    <property type="match status" value="1"/>
</dbReference>
<keyword evidence="3" id="KW-1185">Reference proteome</keyword>
<dbReference type="InterPro" id="IPR000595">
    <property type="entry name" value="cNMP-bd_dom"/>
</dbReference>
<dbReference type="Proteomes" id="UP000683507">
    <property type="component" value="Chromosome"/>
</dbReference>
<sequence>MPELINQIENYFDVSGKQALQIEELFKPVILKAGDFYLKECQVHKKLAFVMEGFLRIHRYTESKSVTQWISSPGEFVTDLAVLSFDSPARWNIEAVTDVKLLEMDAKTYAQIDALIPNWPKIEKLFIAKCFLTLEDRIFSFISMSAEERYQMLFDYKKELLNAVPHHYIASMIGMTPETLSRIRKKVVS</sequence>
<evidence type="ECO:0000259" key="1">
    <source>
        <dbReference type="PROSITE" id="PS50042"/>
    </source>
</evidence>
<dbReference type="AlphaFoldDB" id="A0A916NGL0"/>
<dbReference type="Pfam" id="PF00027">
    <property type="entry name" value="cNMP_binding"/>
    <property type="match status" value="1"/>
</dbReference>
<gene>
    <name evidence="2" type="ORF">CRYO30217_01416</name>
</gene>
<feature type="domain" description="Cyclic nucleotide-binding" evidence="1">
    <location>
        <begin position="10"/>
        <end position="112"/>
    </location>
</feature>
<dbReference type="EMBL" id="OU015584">
    <property type="protein sequence ID" value="CAG5080678.1"/>
    <property type="molecule type" value="Genomic_DNA"/>
</dbReference>
<protein>
    <recommendedName>
        <fullName evidence="1">Cyclic nucleotide-binding domain-containing protein</fullName>
    </recommendedName>
</protein>
<reference evidence="2" key="1">
    <citation type="submission" date="2021-04" db="EMBL/GenBank/DDBJ databases">
        <authorList>
            <person name="Rodrigo-Torres L."/>
            <person name="Arahal R. D."/>
            <person name="Lucena T."/>
        </authorList>
    </citation>
    <scope>NUCLEOTIDE SEQUENCE</scope>
    <source>
        <strain evidence="2">AS29M-1</strain>
    </source>
</reference>
<dbReference type="InterPro" id="IPR014710">
    <property type="entry name" value="RmlC-like_jellyroll"/>
</dbReference>
<name>A0A916NGL0_9FLAO</name>
<dbReference type="Gene3D" id="2.60.120.10">
    <property type="entry name" value="Jelly Rolls"/>
    <property type="match status" value="1"/>
</dbReference>
<proteinExistence type="predicted"/>
<accession>A0A916NGL0</accession>
<dbReference type="InterPro" id="IPR018490">
    <property type="entry name" value="cNMP-bd_dom_sf"/>
</dbReference>
<evidence type="ECO:0000313" key="2">
    <source>
        <dbReference type="EMBL" id="CAG5080678.1"/>
    </source>
</evidence>
<dbReference type="SUPFAM" id="SSF51206">
    <property type="entry name" value="cAMP-binding domain-like"/>
    <property type="match status" value="1"/>
</dbReference>